<evidence type="ECO:0000313" key="6">
    <source>
        <dbReference type="EMBL" id="GAA3963435.1"/>
    </source>
</evidence>
<keyword evidence="7" id="KW-1185">Reference proteome</keyword>
<reference evidence="7" key="1">
    <citation type="journal article" date="2019" name="Int. J. Syst. Evol. Microbiol.">
        <title>The Global Catalogue of Microorganisms (GCM) 10K type strain sequencing project: providing services to taxonomists for standard genome sequencing and annotation.</title>
        <authorList>
            <consortium name="The Broad Institute Genomics Platform"/>
            <consortium name="The Broad Institute Genome Sequencing Center for Infectious Disease"/>
            <person name="Wu L."/>
            <person name="Ma J."/>
        </authorList>
    </citation>
    <scope>NUCLEOTIDE SEQUENCE [LARGE SCALE GENOMIC DNA]</scope>
    <source>
        <strain evidence="7">JCM 16923</strain>
    </source>
</reference>
<proteinExistence type="predicted"/>
<protein>
    <recommendedName>
        <fullName evidence="5">HTH tetR-type domain-containing protein</fullName>
    </recommendedName>
</protein>
<dbReference type="Pfam" id="PF13305">
    <property type="entry name" value="TetR_C_33"/>
    <property type="match status" value="1"/>
</dbReference>
<dbReference type="PRINTS" id="PR00455">
    <property type="entry name" value="HTHTETR"/>
</dbReference>
<evidence type="ECO:0000256" key="2">
    <source>
        <dbReference type="ARBA" id="ARBA00023125"/>
    </source>
</evidence>
<dbReference type="Gene3D" id="1.10.357.10">
    <property type="entry name" value="Tetracycline Repressor, domain 2"/>
    <property type="match status" value="1"/>
</dbReference>
<sequence length="209" mass="21817">MSPSKPRTRTPAADVRDQLIAAGRRILEHDGVPGLTVRAVAAEAGVAPMGVYNHFDGKEGLLDAVVTDGFVEFGRAIAATDEAPVARLQNSGRAYRRFALANPTLYSLMFSTTCNPEPSAAANSFAVLADIIRYAQVAGLIRAGDPQQLAMYTWSCVHGAVSLELAGAKTAMDSWPGSGDHLAQQPFDGDANYEGVLALIAAGLAASTG</sequence>
<dbReference type="PANTHER" id="PTHR30055:SF220">
    <property type="entry name" value="TETR-FAMILY REGULATORY PROTEIN"/>
    <property type="match status" value="1"/>
</dbReference>
<feature type="domain" description="HTH tetR-type" evidence="5">
    <location>
        <begin position="13"/>
        <end position="73"/>
    </location>
</feature>
<dbReference type="InterPro" id="IPR009057">
    <property type="entry name" value="Homeodomain-like_sf"/>
</dbReference>
<evidence type="ECO:0000256" key="3">
    <source>
        <dbReference type="ARBA" id="ARBA00023163"/>
    </source>
</evidence>
<gene>
    <name evidence="6" type="ORF">GCM10022231_24580</name>
</gene>
<dbReference type="Pfam" id="PF00440">
    <property type="entry name" value="TetR_N"/>
    <property type="match status" value="1"/>
</dbReference>
<keyword evidence="2 4" id="KW-0238">DNA-binding</keyword>
<dbReference type="InterPro" id="IPR036271">
    <property type="entry name" value="Tet_transcr_reg_TetR-rel_C_sf"/>
</dbReference>
<dbReference type="SUPFAM" id="SSF46689">
    <property type="entry name" value="Homeodomain-like"/>
    <property type="match status" value="1"/>
</dbReference>
<evidence type="ECO:0000313" key="7">
    <source>
        <dbReference type="Proteomes" id="UP001418444"/>
    </source>
</evidence>
<dbReference type="PROSITE" id="PS50977">
    <property type="entry name" value="HTH_TETR_2"/>
    <property type="match status" value="1"/>
</dbReference>
<keyword evidence="3" id="KW-0804">Transcription</keyword>
<keyword evidence="1" id="KW-0805">Transcription regulation</keyword>
<evidence type="ECO:0000256" key="4">
    <source>
        <dbReference type="PROSITE-ProRule" id="PRU00335"/>
    </source>
</evidence>
<dbReference type="SUPFAM" id="SSF48498">
    <property type="entry name" value="Tetracyclin repressor-like, C-terminal domain"/>
    <property type="match status" value="1"/>
</dbReference>
<name>A0ABP7PCJ4_9ACTN</name>
<organism evidence="6 7">
    <name type="scientific">Gordonia caeni</name>
    <dbReference type="NCBI Taxonomy" id="1007097"/>
    <lineage>
        <taxon>Bacteria</taxon>
        <taxon>Bacillati</taxon>
        <taxon>Actinomycetota</taxon>
        <taxon>Actinomycetes</taxon>
        <taxon>Mycobacteriales</taxon>
        <taxon>Gordoniaceae</taxon>
        <taxon>Gordonia</taxon>
    </lineage>
</organism>
<dbReference type="EMBL" id="BAAAZW010000007">
    <property type="protein sequence ID" value="GAA3963435.1"/>
    <property type="molecule type" value="Genomic_DNA"/>
</dbReference>
<dbReference type="RefSeq" id="WP_344784154.1">
    <property type="nucleotide sequence ID" value="NZ_BAAAZW010000007.1"/>
</dbReference>
<dbReference type="InterPro" id="IPR001647">
    <property type="entry name" value="HTH_TetR"/>
</dbReference>
<evidence type="ECO:0000259" key="5">
    <source>
        <dbReference type="PROSITE" id="PS50977"/>
    </source>
</evidence>
<dbReference type="InterPro" id="IPR025996">
    <property type="entry name" value="MT1864/Rv1816-like_C"/>
</dbReference>
<dbReference type="Proteomes" id="UP001418444">
    <property type="component" value="Unassembled WGS sequence"/>
</dbReference>
<feature type="DNA-binding region" description="H-T-H motif" evidence="4">
    <location>
        <begin position="36"/>
        <end position="55"/>
    </location>
</feature>
<comment type="caution">
    <text evidence="6">The sequence shown here is derived from an EMBL/GenBank/DDBJ whole genome shotgun (WGS) entry which is preliminary data.</text>
</comment>
<dbReference type="InterPro" id="IPR050109">
    <property type="entry name" value="HTH-type_TetR-like_transc_reg"/>
</dbReference>
<accession>A0ABP7PCJ4</accession>
<evidence type="ECO:0000256" key="1">
    <source>
        <dbReference type="ARBA" id="ARBA00023015"/>
    </source>
</evidence>
<dbReference type="PANTHER" id="PTHR30055">
    <property type="entry name" value="HTH-TYPE TRANSCRIPTIONAL REGULATOR RUTR"/>
    <property type="match status" value="1"/>
</dbReference>